<dbReference type="AlphaFoldDB" id="A0AAD5MV25"/>
<feature type="region of interest" description="Disordered" evidence="1">
    <location>
        <begin position="38"/>
        <end position="76"/>
    </location>
</feature>
<gene>
    <name evidence="2" type="ORF">KIN20_023091</name>
</gene>
<evidence type="ECO:0000313" key="2">
    <source>
        <dbReference type="EMBL" id="KAJ1363263.1"/>
    </source>
</evidence>
<keyword evidence="3" id="KW-1185">Reference proteome</keyword>
<comment type="caution">
    <text evidence="2">The sequence shown here is derived from an EMBL/GenBank/DDBJ whole genome shotgun (WGS) entry which is preliminary data.</text>
</comment>
<proteinExistence type="predicted"/>
<dbReference type="EMBL" id="JAHQIW010004653">
    <property type="protein sequence ID" value="KAJ1363263.1"/>
    <property type="molecule type" value="Genomic_DNA"/>
</dbReference>
<accession>A0AAD5MV25</accession>
<name>A0AAD5MV25_PARTN</name>
<reference evidence="2" key="1">
    <citation type="submission" date="2021-06" db="EMBL/GenBank/DDBJ databases">
        <title>Parelaphostrongylus tenuis whole genome reference sequence.</title>
        <authorList>
            <person name="Garwood T.J."/>
            <person name="Larsen P.A."/>
            <person name="Fountain-Jones N.M."/>
            <person name="Garbe J.R."/>
            <person name="Macchietto M.G."/>
            <person name="Kania S.A."/>
            <person name="Gerhold R.W."/>
            <person name="Richards J.E."/>
            <person name="Wolf T.M."/>
        </authorList>
    </citation>
    <scope>NUCLEOTIDE SEQUENCE</scope>
    <source>
        <strain evidence="2">MNPRO001-30</strain>
        <tissue evidence="2">Meninges</tissue>
    </source>
</reference>
<organism evidence="2 3">
    <name type="scientific">Parelaphostrongylus tenuis</name>
    <name type="common">Meningeal worm</name>
    <dbReference type="NCBI Taxonomy" id="148309"/>
    <lineage>
        <taxon>Eukaryota</taxon>
        <taxon>Metazoa</taxon>
        <taxon>Ecdysozoa</taxon>
        <taxon>Nematoda</taxon>
        <taxon>Chromadorea</taxon>
        <taxon>Rhabditida</taxon>
        <taxon>Rhabditina</taxon>
        <taxon>Rhabditomorpha</taxon>
        <taxon>Strongyloidea</taxon>
        <taxon>Metastrongylidae</taxon>
        <taxon>Parelaphostrongylus</taxon>
    </lineage>
</organism>
<evidence type="ECO:0000313" key="3">
    <source>
        <dbReference type="Proteomes" id="UP001196413"/>
    </source>
</evidence>
<evidence type="ECO:0000256" key="1">
    <source>
        <dbReference type="SAM" id="MobiDB-lite"/>
    </source>
</evidence>
<sequence>MATMKTHIAKSRNNCGHSTQNISAIVSNKHWRLMNISHNQRDKMSNENEVEEPDPSPRIEGVSIQSVFNCTHDEDE</sequence>
<protein>
    <submittedName>
        <fullName evidence="2">Uncharacterized protein</fullName>
    </submittedName>
</protein>
<dbReference type="Proteomes" id="UP001196413">
    <property type="component" value="Unassembled WGS sequence"/>
</dbReference>